<feature type="transmembrane region" description="Helical" evidence="7">
    <location>
        <begin position="276"/>
        <end position="295"/>
    </location>
</feature>
<keyword evidence="12" id="KW-1185">Reference proteome</keyword>
<feature type="domain" description="Mechanosensitive ion channel transmembrane helices 2/3" evidence="10">
    <location>
        <begin position="507"/>
        <end position="546"/>
    </location>
</feature>
<evidence type="ECO:0000256" key="4">
    <source>
        <dbReference type="ARBA" id="ARBA00022692"/>
    </source>
</evidence>
<dbReference type="Pfam" id="PF21088">
    <property type="entry name" value="MS_channel_1st"/>
    <property type="match status" value="1"/>
</dbReference>
<evidence type="ECO:0000259" key="10">
    <source>
        <dbReference type="Pfam" id="PF21088"/>
    </source>
</evidence>
<dbReference type="InterPro" id="IPR049278">
    <property type="entry name" value="MS_channel_C"/>
</dbReference>
<dbReference type="InterPro" id="IPR049142">
    <property type="entry name" value="MS_channel_1st"/>
</dbReference>
<feature type="transmembrane region" description="Helical" evidence="7">
    <location>
        <begin position="527"/>
        <end position="545"/>
    </location>
</feature>
<evidence type="ECO:0000256" key="1">
    <source>
        <dbReference type="ARBA" id="ARBA00004651"/>
    </source>
</evidence>
<dbReference type="Gene3D" id="1.10.287.1260">
    <property type="match status" value="1"/>
</dbReference>
<comment type="subcellular location">
    <subcellularLocation>
        <location evidence="1">Cell membrane</location>
        <topology evidence="1">Multi-pass membrane protein</topology>
    </subcellularLocation>
</comment>
<evidence type="ECO:0000256" key="3">
    <source>
        <dbReference type="ARBA" id="ARBA00022475"/>
    </source>
</evidence>
<accession>A0ABS5Z659</accession>
<keyword evidence="5 7" id="KW-1133">Transmembrane helix</keyword>
<feature type="transmembrane region" description="Helical" evidence="7">
    <location>
        <begin position="163"/>
        <end position="192"/>
    </location>
</feature>
<dbReference type="Proteomes" id="UP000690515">
    <property type="component" value="Unassembled WGS sequence"/>
</dbReference>
<keyword evidence="3" id="KW-1003">Cell membrane</keyword>
<dbReference type="PANTHER" id="PTHR30460:SF0">
    <property type="entry name" value="MODERATE CONDUCTANCE MECHANOSENSITIVE CHANNEL YBIO"/>
    <property type="match status" value="1"/>
</dbReference>
<dbReference type="RefSeq" id="WP_215817703.1">
    <property type="nucleotide sequence ID" value="NZ_JAGSOY010000001.1"/>
</dbReference>
<dbReference type="Gene3D" id="2.30.30.60">
    <property type="match status" value="1"/>
</dbReference>
<feature type="domain" description="Mechanosensitive ion channel MscS C-terminal" evidence="9">
    <location>
        <begin position="622"/>
        <end position="705"/>
    </location>
</feature>
<protein>
    <submittedName>
        <fullName evidence="11">Mechanosensitive ion channel family protein</fullName>
    </submittedName>
</protein>
<dbReference type="InterPro" id="IPR023408">
    <property type="entry name" value="MscS_beta-dom_sf"/>
</dbReference>
<dbReference type="Pfam" id="PF00924">
    <property type="entry name" value="MS_channel_2nd"/>
    <property type="match status" value="1"/>
</dbReference>
<evidence type="ECO:0000313" key="12">
    <source>
        <dbReference type="Proteomes" id="UP000690515"/>
    </source>
</evidence>
<dbReference type="InterPro" id="IPR011066">
    <property type="entry name" value="MscS_channel_C_sf"/>
</dbReference>
<feature type="transmembrane region" description="Helical" evidence="7">
    <location>
        <begin position="443"/>
        <end position="461"/>
    </location>
</feature>
<proteinExistence type="inferred from homology"/>
<feature type="transmembrane region" description="Helical" evidence="7">
    <location>
        <begin position="204"/>
        <end position="223"/>
    </location>
</feature>
<dbReference type="SUPFAM" id="SSF82861">
    <property type="entry name" value="Mechanosensitive channel protein MscS (YggB), transmembrane region"/>
    <property type="match status" value="1"/>
</dbReference>
<gene>
    <name evidence="11" type="ORF">KCG35_00535</name>
</gene>
<dbReference type="EMBL" id="JAGSOY010000001">
    <property type="protein sequence ID" value="MBU2709537.1"/>
    <property type="molecule type" value="Genomic_DNA"/>
</dbReference>
<feature type="domain" description="Mechanosensitive ion channel MscS" evidence="8">
    <location>
        <begin position="548"/>
        <end position="612"/>
    </location>
</feature>
<evidence type="ECO:0000259" key="8">
    <source>
        <dbReference type="Pfam" id="PF00924"/>
    </source>
</evidence>
<evidence type="ECO:0000256" key="6">
    <source>
        <dbReference type="ARBA" id="ARBA00023136"/>
    </source>
</evidence>
<sequence>MPLLWSRTFLFIVSYFLWGWIGFVITLNTSYAAETTQVNPKVSVEEKIAPLSDKEVRSLLIEKMTADAESRKSQHMFNTFRDQAGLFRHRFKAIKAGLNQWPEISDQLYQNILAEQGGGFAQFLMFTIGMLLFGVLVEKVLGIKLNQFNQRILTQESHEWTTVLGYFLLRVCFNLMSVGFFAAGCALFIFWIELFEGTENAMLSVLYAIINIRIVYVLSRAIFAPHSKGIRPLPLQCMDAARFHHWVILFSVIYFSMGEIFTLALAHGLPQVLNDFAVSTLVGILLAMLVIIFAWRERKLIAELFKEKLAQPKEKEQKDCSTAVQIVAQAWPFLFTFWIIALWGVWAMNLIAGNYELANKVSIAWWITLFFPLIDRIFYRLLLKIITINWLQSRTFPARSYRFVHVLQLGFRILLIGSAIIALAESWGYGALAILNTAVGQRVIYAAVDIMITLLMAYIAWEVIHSLIERKLPEPPSEDEAGNLEGEGGGAGASRVETFLPLLRTFLLAVIVVTVIITILQSLGVQIGPLIAGAGVVGIAIGFGAQKLVQDIISGVFFLWDDAFRRGEYIEAAGLRGTVERISIRSMCLRHHLGAVQTLPYSEIATVVNLSRDWVTMKLELRLPYDTDLEKVRKIIKKVGQQMAEDPEYGQHFLLPLKSQGVTRVEESALIVRMKFTCKPGEQWVIRREAYRRVKEALEENGIKFAHREVRVQFPDEGEDGSAATGNMPLPSHIAKSAAAIAAVLAADEIKKQNRIDDNKADSFDQDEGDI</sequence>
<comment type="similarity">
    <text evidence="2">Belongs to the MscS (TC 1.A.23) family.</text>
</comment>
<dbReference type="InterPro" id="IPR045276">
    <property type="entry name" value="YbiO_bact"/>
</dbReference>
<dbReference type="InterPro" id="IPR006685">
    <property type="entry name" value="MscS_channel_2nd"/>
</dbReference>
<feature type="transmembrane region" description="Helical" evidence="7">
    <location>
        <begin position="331"/>
        <end position="351"/>
    </location>
</feature>
<dbReference type="Pfam" id="PF21082">
    <property type="entry name" value="MS_channel_3rd"/>
    <property type="match status" value="1"/>
</dbReference>
<dbReference type="SUPFAM" id="SSF50182">
    <property type="entry name" value="Sm-like ribonucleoproteins"/>
    <property type="match status" value="1"/>
</dbReference>
<evidence type="ECO:0000259" key="9">
    <source>
        <dbReference type="Pfam" id="PF21082"/>
    </source>
</evidence>
<evidence type="ECO:0000256" key="5">
    <source>
        <dbReference type="ARBA" id="ARBA00022989"/>
    </source>
</evidence>
<feature type="transmembrane region" description="Helical" evidence="7">
    <location>
        <begin position="12"/>
        <end position="33"/>
    </location>
</feature>
<organism evidence="11 12">
    <name type="scientific">Zooshikella harenae</name>
    <dbReference type="NCBI Taxonomy" id="2827238"/>
    <lineage>
        <taxon>Bacteria</taxon>
        <taxon>Pseudomonadati</taxon>
        <taxon>Pseudomonadota</taxon>
        <taxon>Gammaproteobacteria</taxon>
        <taxon>Oceanospirillales</taxon>
        <taxon>Zooshikellaceae</taxon>
        <taxon>Zooshikella</taxon>
    </lineage>
</organism>
<feature type="transmembrane region" description="Helical" evidence="7">
    <location>
        <begin position="502"/>
        <end position="521"/>
    </location>
</feature>
<reference evidence="11 12" key="1">
    <citation type="submission" date="2021-04" db="EMBL/GenBank/DDBJ databases">
        <authorList>
            <person name="Pira H."/>
            <person name="Risdian C."/>
            <person name="Wink J."/>
        </authorList>
    </citation>
    <scope>NUCLEOTIDE SEQUENCE [LARGE SCALE GENOMIC DNA]</scope>
    <source>
        <strain evidence="11 12">WH53</strain>
    </source>
</reference>
<evidence type="ECO:0000256" key="7">
    <source>
        <dbReference type="SAM" id="Phobius"/>
    </source>
</evidence>
<feature type="transmembrane region" description="Helical" evidence="7">
    <location>
        <begin position="403"/>
        <end position="423"/>
    </location>
</feature>
<feature type="transmembrane region" description="Helical" evidence="7">
    <location>
        <begin position="243"/>
        <end position="264"/>
    </location>
</feature>
<name>A0ABS5Z659_9GAMM</name>
<dbReference type="InterPro" id="IPR011014">
    <property type="entry name" value="MscS_channel_TM-2"/>
</dbReference>
<evidence type="ECO:0000256" key="2">
    <source>
        <dbReference type="ARBA" id="ARBA00008017"/>
    </source>
</evidence>
<dbReference type="InterPro" id="IPR010920">
    <property type="entry name" value="LSM_dom_sf"/>
</dbReference>
<feature type="transmembrane region" description="Helical" evidence="7">
    <location>
        <begin position="120"/>
        <end position="142"/>
    </location>
</feature>
<dbReference type="PANTHER" id="PTHR30460">
    <property type="entry name" value="MODERATE CONDUCTANCE MECHANOSENSITIVE CHANNEL YBIO"/>
    <property type="match status" value="1"/>
</dbReference>
<dbReference type="Gene3D" id="3.30.70.100">
    <property type="match status" value="1"/>
</dbReference>
<feature type="transmembrane region" description="Helical" evidence="7">
    <location>
        <begin position="363"/>
        <end position="382"/>
    </location>
</feature>
<keyword evidence="4 7" id="KW-0812">Transmembrane</keyword>
<comment type="caution">
    <text evidence="11">The sequence shown here is derived from an EMBL/GenBank/DDBJ whole genome shotgun (WGS) entry which is preliminary data.</text>
</comment>
<keyword evidence="6 7" id="KW-0472">Membrane</keyword>
<dbReference type="SUPFAM" id="SSF82689">
    <property type="entry name" value="Mechanosensitive channel protein MscS (YggB), C-terminal domain"/>
    <property type="match status" value="1"/>
</dbReference>
<evidence type="ECO:0000313" key="11">
    <source>
        <dbReference type="EMBL" id="MBU2709537.1"/>
    </source>
</evidence>